<feature type="transmembrane region" description="Helical" evidence="29">
    <location>
        <begin position="659"/>
        <end position="685"/>
    </location>
</feature>
<comment type="function">
    <text evidence="22">Efflux pump; part of the gene cluster that mediates the biosynthesis of dothistromin (DOTH), a polyketide toxin very similar in structure to the aflatoxin precursor, versicolorin B. One function of dotC may be to transport early-stage dothistromin biosynthetic intermediates from the cytoplasm into vacuoles, thereby affecting the rate of dothistromin production.</text>
</comment>
<dbReference type="InterPro" id="IPR001878">
    <property type="entry name" value="Znf_CCHC"/>
</dbReference>
<evidence type="ECO:0000256" key="8">
    <source>
        <dbReference type="ARBA" id="ARBA00022692"/>
    </source>
</evidence>
<feature type="transmembrane region" description="Helical" evidence="29">
    <location>
        <begin position="448"/>
        <end position="470"/>
    </location>
</feature>
<feature type="compositionally biased region" description="Low complexity" evidence="28">
    <location>
        <begin position="1551"/>
        <end position="1568"/>
    </location>
</feature>
<dbReference type="GO" id="GO:0005774">
    <property type="term" value="C:vacuolar membrane"/>
    <property type="evidence" value="ECO:0007669"/>
    <property type="project" value="UniProtKB-SubCell"/>
</dbReference>
<comment type="function">
    <text evidence="21">Necessary for the splicing of pre-mRNA. Has a role in the recognition of the branch site (5'-UACUAAC-3'), the pyrimidine tract and the 3'-splice site at the 3'-end of introns.</text>
</comment>
<comment type="subcellular location">
    <subcellularLocation>
        <location evidence="1">Nucleus</location>
    </subcellularLocation>
    <subcellularLocation>
        <location evidence="2">Vacuole membrane</location>
        <topology evidence="2">Multi-pass membrane protein</topology>
    </subcellularLocation>
</comment>
<evidence type="ECO:0000256" key="22">
    <source>
        <dbReference type="ARBA" id="ARBA00057269"/>
    </source>
</evidence>
<keyword evidence="27" id="KW-0175">Coiled coil</keyword>
<feature type="transmembrane region" description="Helical" evidence="29">
    <location>
        <begin position="786"/>
        <end position="807"/>
    </location>
</feature>
<feature type="domain" description="Major facilitator superfamily (MFS) profile" evidence="31">
    <location>
        <begin position="660"/>
        <end position="1083"/>
    </location>
</feature>
<keyword evidence="9" id="KW-0479">Metal-binding</keyword>
<keyword evidence="7" id="KW-0507">mRNA processing</keyword>
<feature type="compositionally biased region" description="Basic and acidic residues" evidence="28">
    <location>
        <begin position="1521"/>
        <end position="1530"/>
    </location>
</feature>
<dbReference type="PANTHER" id="PTHR23501">
    <property type="entry name" value="MAJOR FACILITATOR SUPERFAMILY"/>
    <property type="match status" value="1"/>
</dbReference>
<evidence type="ECO:0000256" key="25">
    <source>
        <dbReference type="PROSITE-ProRule" id="PRU00047"/>
    </source>
</evidence>
<feature type="transmembrane region" description="Helical" evidence="29">
    <location>
        <begin position="182"/>
        <end position="201"/>
    </location>
</feature>
<dbReference type="PROSITE" id="PS50850">
    <property type="entry name" value="MFS"/>
    <property type="match status" value="2"/>
</dbReference>
<feature type="coiled-coil region" evidence="27">
    <location>
        <begin position="1335"/>
        <end position="1387"/>
    </location>
</feature>
<dbReference type="EMBL" id="JAAGWQ010000151">
    <property type="protein sequence ID" value="KAF5663232.1"/>
    <property type="molecule type" value="Genomic_DNA"/>
</dbReference>
<evidence type="ECO:0000256" key="16">
    <source>
        <dbReference type="ARBA" id="ARBA00023136"/>
    </source>
</evidence>
<evidence type="ECO:0000256" key="5">
    <source>
        <dbReference type="ARBA" id="ARBA00017984"/>
    </source>
</evidence>
<dbReference type="InterPro" id="IPR032570">
    <property type="entry name" value="SF1-HH"/>
</dbReference>
<accession>A0A8H5T6T5</accession>
<keyword evidence="33" id="KW-1185">Reference proteome</keyword>
<feature type="region of interest" description="Disordered" evidence="28">
    <location>
        <begin position="1430"/>
        <end position="1646"/>
    </location>
</feature>
<feature type="transmembrane region" description="Helical" evidence="29">
    <location>
        <begin position="125"/>
        <end position="144"/>
    </location>
</feature>
<feature type="transmembrane region" description="Helical" evidence="29">
    <location>
        <begin position="213"/>
        <end position="231"/>
    </location>
</feature>
<dbReference type="Pfam" id="PF00098">
    <property type="entry name" value="zf-CCHC"/>
    <property type="match status" value="2"/>
</dbReference>
<dbReference type="PROSITE" id="PS50158">
    <property type="entry name" value="ZF_CCHC"/>
    <property type="match status" value="2"/>
</dbReference>
<feature type="compositionally biased region" description="Gly residues" evidence="28">
    <location>
        <begin position="1534"/>
        <end position="1550"/>
    </location>
</feature>
<dbReference type="FunFam" id="4.10.60.10:FF:000030">
    <property type="entry name" value="Branchpoint-bridging protein"/>
    <property type="match status" value="1"/>
</dbReference>
<feature type="region of interest" description="Disordered" evidence="28">
    <location>
        <begin position="1202"/>
        <end position="1221"/>
    </location>
</feature>
<dbReference type="GO" id="GO:0022857">
    <property type="term" value="F:transmembrane transporter activity"/>
    <property type="evidence" value="ECO:0007669"/>
    <property type="project" value="InterPro"/>
</dbReference>
<dbReference type="InterPro" id="IPR036259">
    <property type="entry name" value="MFS_trans_sf"/>
</dbReference>
<evidence type="ECO:0000256" key="6">
    <source>
        <dbReference type="ARBA" id="ARBA00022448"/>
    </source>
</evidence>
<feature type="compositionally biased region" description="Polar residues" evidence="28">
    <location>
        <begin position="591"/>
        <end position="607"/>
    </location>
</feature>
<dbReference type="OrthoDB" id="10021397at2759"/>
<dbReference type="Gene3D" id="4.10.60.10">
    <property type="entry name" value="Zinc finger, CCHC-type"/>
    <property type="match status" value="1"/>
</dbReference>
<dbReference type="SUPFAM" id="SSF54791">
    <property type="entry name" value="Eukaryotic type KH-domain (KH-domain type I)"/>
    <property type="match status" value="1"/>
</dbReference>
<organism evidence="32 33">
    <name type="scientific">Fusarium heterosporum</name>
    <dbReference type="NCBI Taxonomy" id="42747"/>
    <lineage>
        <taxon>Eukaryota</taxon>
        <taxon>Fungi</taxon>
        <taxon>Dikarya</taxon>
        <taxon>Ascomycota</taxon>
        <taxon>Pezizomycotina</taxon>
        <taxon>Sordariomycetes</taxon>
        <taxon>Hypocreomycetidae</taxon>
        <taxon>Hypocreales</taxon>
        <taxon>Nectriaceae</taxon>
        <taxon>Fusarium</taxon>
        <taxon>Fusarium heterosporum species complex</taxon>
    </lineage>
</organism>
<feature type="domain" description="CCHC-type" evidence="30">
    <location>
        <begin position="1389"/>
        <end position="1404"/>
    </location>
</feature>
<evidence type="ECO:0000256" key="29">
    <source>
        <dbReference type="SAM" id="Phobius"/>
    </source>
</evidence>
<keyword evidence="6" id="KW-0813">Transport</keyword>
<feature type="transmembrane region" description="Helical" evidence="29">
    <location>
        <begin position="321"/>
        <end position="344"/>
    </location>
</feature>
<dbReference type="InterPro" id="IPR004087">
    <property type="entry name" value="KH_dom"/>
</dbReference>
<feature type="region of interest" description="Disordered" evidence="28">
    <location>
        <begin position="591"/>
        <end position="610"/>
    </location>
</feature>
<dbReference type="GO" id="GO:0000243">
    <property type="term" value="C:commitment complex"/>
    <property type="evidence" value="ECO:0007669"/>
    <property type="project" value="UniProtKB-ARBA"/>
</dbReference>
<evidence type="ECO:0000256" key="3">
    <source>
        <dbReference type="ARBA" id="ARBA00007520"/>
    </source>
</evidence>
<evidence type="ECO:0000256" key="28">
    <source>
        <dbReference type="SAM" id="MobiDB-lite"/>
    </source>
</evidence>
<dbReference type="InterPro" id="IPR055256">
    <property type="entry name" value="KH_1_KHDC4/BBP-like"/>
</dbReference>
<keyword evidence="8 29" id="KW-0812">Transmembrane</keyword>
<feature type="domain" description="CCHC-type" evidence="30">
    <location>
        <begin position="1414"/>
        <end position="1429"/>
    </location>
</feature>
<evidence type="ECO:0000256" key="12">
    <source>
        <dbReference type="ARBA" id="ARBA00022771"/>
    </source>
</evidence>
<evidence type="ECO:0000313" key="32">
    <source>
        <dbReference type="EMBL" id="KAF5663232.1"/>
    </source>
</evidence>
<feature type="transmembrane region" description="Helical" evidence="29">
    <location>
        <begin position="752"/>
        <end position="774"/>
    </location>
</feature>
<keyword evidence="11" id="KW-0677">Repeat</keyword>
<evidence type="ECO:0000256" key="10">
    <source>
        <dbReference type="ARBA" id="ARBA00022728"/>
    </source>
</evidence>
<dbReference type="GO" id="GO:0005829">
    <property type="term" value="C:cytosol"/>
    <property type="evidence" value="ECO:0007669"/>
    <property type="project" value="UniProtKB-ARBA"/>
</dbReference>
<evidence type="ECO:0000256" key="11">
    <source>
        <dbReference type="ARBA" id="ARBA00022737"/>
    </source>
</evidence>
<dbReference type="GO" id="GO:0000398">
    <property type="term" value="P:mRNA splicing, via spliceosome"/>
    <property type="evidence" value="ECO:0007669"/>
    <property type="project" value="UniProtKB-ARBA"/>
</dbReference>
<keyword evidence="19" id="KW-0539">Nucleus</keyword>
<dbReference type="InterPro" id="IPR036612">
    <property type="entry name" value="KH_dom_type_1_sf"/>
</dbReference>
<dbReference type="CDD" id="cd02395">
    <property type="entry name" value="KH-I_BBP"/>
    <property type="match status" value="1"/>
</dbReference>
<name>A0A8H5T6T5_FUSHE</name>
<reference evidence="32 33" key="1">
    <citation type="submission" date="2020-05" db="EMBL/GenBank/DDBJ databases">
        <title>Identification and distribution of gene clusters putatively required for synthesis of sphingolipid metabolism inhibitors in phylogenetically diverse species of the filamentous fungus Fusarium.</title>
        <authorList>
            <person name="Kim H.-S."/>
            <person name="Busman M."/>
            <person name="Brown D.W."/>
            <person name="Divon H."/>
            <person name="Uhlig S."/>
            <person name="Proctor R.H."/>
        </authorList>
    </citation>
    <scope>NUCLEOTIDE SEQUENCE [LARGE SCALE GENOMIC DNA]</scope>
    <source>
        <strain evidence="32 33">NRRL 20693</strain>
    </source>
</reference>
<feature type="transmembrane region" description="Helical" evidence="29">
    <location>
        <begin position="527"/>
        <end position="545"/>
    </location>
</feature>
<protein>
    <recommendedName>
        <fullName evidence="5">Branchpoint-bridging protein</fullName>
    </recommendedName>
    <alternativeName>
        <fullName evidence="24">Dothistromin biosynthesis protein C</fullName>
    </alternativeName>
    <alternativeName>
        <fullName evidence="23">Efflux pump dotC</fullName>
    </alternativeName>
</protein>
<proteinExistence type="inferred from homology"/>
<feature type="transmembrane region" description="Helical" evidence="29">
    <location>
        <begin position="983"/>
        <end position="1002"/>
    </location>
</feature>
<feature type="transmembrane region" description="Helical" evidence="29">
    <location>
        <begin position="727"/>
        <end position="745"/>
    </location>
</feature>
<feature type="domain" description="Major facilitator superfamily (MFS) profile" evidence="31">
    <location>
        <begin position="60"/>
        <end position="550"/>
    </location>
</feature>
<comment type="similarity">
    <text evidence="20">Belongs to the major facilitator superfamily. Allantoate permease family.</text>
</comment>
<sequence length="1646" mass="178839">MSQTTTMSQRPEPPQLHIHESSQQDTTTDPNNDRSSPNNLDEPETPEPTSKMSLLQIATVMCSLCACVFLAALEVTIVSTALPTIAAHFASDSGYTWIGTSFVLAHTASTPSWGKVSDIWGRKPILLIANVIFFAGSLICALVNDLGSFIAGRAVQGVGAAGMQTMVNVCISDMFSQRDRGLYYGLTSIMWAIASGIGPVLGGAFTDQLSWRWCFWINLPITAAVFVLLVATLKLPSPGTPVWKGLKSIDWPGSFLIIGGTLMLLLGLYLGGVYEPWNSATVVCLIVSGFITAALFVWNEWKLAEYPVIPVHLFKTWSSSAAYAVSFFHAFVFLGVAYYLPLYFQAVLLASPLRSGIYLLPFILSITFSAAATGVYIQLSGKYLTAVHIGLATMTLGMGLMIDLDIELNWAKLVSFQVITGIGVGMNFEGPLLAVQTVVPHKDVATATTAMSFVRTIATAISVVIGGVLFQNEMKRENQALVDVLGPQLAKSFDGASASASVDLVKMLPAESQLVVKTAFFRSMEKMWIMYTAFCGIGLLLGFFIRAQHLSKEHKDAPLGISENPQAPVSVEGVSTTALHISPHRAMTTRMSGTASSNARDPSSETQGLPDAFGHDCDPNLPLLYNQPESYAASGAFLRQENRINDEVDSRVLAKIDRAIIPLLFITYMFNFMDKVILSSAAVFGLREDTHLRGQQYSWVGSVFYLGYLLWTYPTTILVARLPTGKYLAVNTLFWGLVVALTAACHDFSGLLVVRFLLGMAEATITPGFMFLTSTWYTRDEMPTRLGIWFSGNSVGGLVASLLAFEVGHLDGAIKPWRWMYIILGITTFLWAVPLFLLLPDNISKATFLSPEERKIAAQRVASSGTGTTKSTRWKWGQVHECLIDPKSWFIIGIELFTQIPNGGSQSFANIVVESFGFTNLQSTLINIPYSLLSAGVITGSGYLAGRYRKLNCLLIMGVILPCVVGSAIIYKRSYVPHTLHLVAYFLLSSGSAAMPLTMSLVQSNYRGVTKKMTITAMLFVTYCIGNMAGPHFFLKSEDPLYETAFKTIMTCYSLAMHSLLDREIDFQVPMWVVIVYLTQETRVKPPKMSWRSQGITGSNNIPLGKRRFGDEEEFDGGAVGEANLDRDLKRGRDPEPRGDADGPRRRKKRNRWGDASENKAAGLMGLPTAIMSNMTSEQLEAYTLHLRIEEISQKLRIDDVVPADGDRSPSPAPQYDNHGRRINTREYRYRKRLEDERHKLIEKAMKTIPNYHPPQDYRRPTKTQEKVYVPVNDYPEINFIGLLIGPRGNTLKKMEGDSGAKIAIRGKGSVKEGKGRSDAAHASNQEEDLHCLIMADTEEKVNKAKKLIHNVIETAASIPEGQNELKRNQLRELAALNGTLRDDENQACQNCGKIGHRKYDCPEKQNFTASIICRVCGNAGHMARDCPDRQRGASWRNNDAGDRPAAGRIGGGDDVDREYEQLMQELGGGSSGPPARIEAGPGPQNNGDAKPWQRGPTGGPAPWRSRNQDSNEGGSAAPWARERGGRNQDHQAGNGGDSYYGQAYGGGATGAAAPWQQQAPGTQAGYAGYPGYGAYGAAPGMGAPPGLGAPGGAPPPPTGAPPGLGDINAFIQQYAGAAPPPPPPSGDAPPPPPSDQPPPPPPPGA</sequence>
<dbReference type="SUPFAM" id="SSF103473">
    <property type="entry name" value="MFS general substrate transporter"/>
    <property type="match status" value="2"/>
</dbReference>
<dbReference type="FunFam" id="1.20.1250.20:FF:000064">
    <property type="entry name" value="MFS allantoate transporter"/>
    <property type="match status" value="1"/>
</dbReference>
<keyword evidence="12 25" id="KW-0863">Zinc-finger</keyword>
<dbReference type="InterPro" id="IPR036875">
    <property type="entry name" value="Znf_CCHC_sf"/>
</dbReference>
<gene>
    <name evidence="32" type="ORF">FHETE_7612</name>
</gene>
<feature type="region of interest" description="Disordered" evidence="28">
    <location>
        <begin position="1113"/>
        <end position="1161"/>
    </location>
</feature>
<dbReference type="Pfam" id="PF16275">
    <property type="entry name" value="SF1-HH"/>
    <property type="match status" value="1"/>
</dbReference>
<dbReference type="Pfam" id="PF07690">
    <property type="entry name" value="MFS_1"/>
    <property type="match status" value="2"/>
</dbReference>
<feature type="transmembrane region" description="Helical" evidence="29">
    <location>
        <begin position="282"/>
        <end position="301"/>
    </location>
</feature>
<evidence type="ECO:0000256" key="17">
    <source>
        <dbReference type="ARBA" id="ARBA00023180"/>
    </source>
</evidence>
<feature type="compositionally biased region" description="Pro residues" evidence="28">
    <location>
        <begin position="1619"/>
        <end position="1646"/>
    </location>
</feature>
<keyword evidence="10" id="KW-0747">Spliceosome</keyword>
<feature type="transmembrane region" description="Helical" evidence="29">
    <location>
        <begin position="57"/>
        <end position="82"/>
    </location>
</feature>
<dbReference type="InterPro" id="IPR011701">
    <property type="entry name" value="MFS"/>
</dbReference>
<evidence type="ECO:0000256" key="18">
    <source>
        <dbReference type="ARBA" id="ARBA00023187"/>
    </source>
</evidence>
<keyword evidence="16 29" id="KW-0472">Membrane</keyword>
<dbReference type="Gene3D" id="6.10.140.1790">
    <property type="match status" value="1"/>
</dbReference>
<evidence type="ECO:0000259" key="30">
    <source>
        <dbReference type="PROSITE" id="PS50158"/>
    </source>
</evidence>
<evidence type="ECO:0000256" key="2">
    <source>
        <dbReference type="ARBA" id="ARBA00004128"/>
    </source>
</evidence>
<evidence type="ECO:0000256" key="21">
    <source>
        <dbReference type="ARBA" id="ARBA00053279"/>
    </source>
</evidence>
<evidence type="ECO:0000256" key="24">
    <source>
        <dbReference type="ARBA" id="ARBA00083178"/>
    </source>
</evidence>
<dbReference type="SUPFAM" id="SSF57756">
    <property type="entry name" value="Retrovirus zinc finger-like domains"/>
    <property type="match status" value="1"/>
</dbReference>
<keyword evidence="13" id="KW-0862">Zinc</keyword>
<comment type="similarity">
    <text evidence="3">Belongs to the major facilitator superfamily. TCR/Tet family.</text>
</comment>
<dbReference type="SMART" id="SM00343">
    <property type="entry name" value="ZnF_C2HC"/>
    <property type="match status" value="2"/>
</dbReference>
<feature type="compositionally biased region" description="Polar residues" evidence="28">
    <location>
        <begin position="23"/>
        <end position="39"/>
    </location>
</feature>
<feature type="transmembrane region" description="Helical" evidence="29">
    <location>
        <begin position="953"/>
        <end position="971"/>
    </location>
</feature>
<keyword evidence="14 26" id="KW-0694">RNA-binding</keyword>
<dbReference type="SMART" id="SM00322">
    <property type="entry name" value="KH"/>
    <property type="match status" value="1"/>
</dbReference>
<comment type="similarity">
    <text evidence="4">Belongs to the BBP/SF1 family.</text>
</comment>
<dbReference type="Gene3D" id="1.20.1250.20">
    <property type="entry name" value="MFS general substrate transporter like domains"/>
    <property type="match status" value="3"/>
</dbReference>
<dbReference type="PANTHER" id="PTHR23501:SF102">
    <property type="entry name" value="DRUG TRANSPORTER, PUTATIVE (AFU_ORTHOLOGUE AFUA_3G08530)-RELATED"/>
    <property type="match status" value="1"/>
</dbReference>
<feature type="compositionally biased region" description="Basic and acidic residues" evidence="28">
    <location>
        <begin position="1124"/>
        <end position="1144"/>
    </location>
</feature>
<evidence type="ECO:0000259" key="31">
    <source>
        <dbReference type="PROSITE" id="PS50850"/>
    </source>
</evidence>
<dbReference type="GO" id="GO:0005886">
    <property type="term" value="C:plasma membrane"/>
    <property type="evidence" value="ECO:0007669"/>
    <property type="project" value="TreeGrafter"/>
</dbReference>
<evidence type="ECO:0000256" key="27">
    <source>
        <dbReference type="SAM" id="Coils"/>
    </source>
</evidence>
<dbReference type="CDD" id="cd17502">
    <property type="entry name" value="MFS_Azr1_MDR_like"/>
    <property type="match status" value="1"/>
</dbReference>
<dbReference type="PRINTS" id="PR01036">
    <property type="entry name" value="TCRTETB"/>
</dbReference>
<feature type="transmembrane region" description="Helical" evidence="29">
    <location>
        <begin position="356"/>
        <end position="377"/>
    </location>
</feature>
<dbReference type="GO" id="GO:0008270">
    <property type="term" value="F:zinc ion binding"/>
    <property type="evidence" value="ECO:0007669"/>
    <property type="project" value="UniProtKB-KW"/>
</dbReference>
<dbReference type="Gene3D" id="3.30.1370.10">
    <property type="entry name" value="K Homology domain, type 1"/>
    <property type="match status" value="1"/>
</dbReference>
<feature type="transmembrane region" description="Helical" evidence="29">
    <location>
        <begin position="251"/>
        <end position="270"/>
    </location>
</feature>
<keyword evidence="17" id="KW-0325">Glycoprotein</keyword>
<evidence type="ECO:0000256" key="15">
    <source>
        <dbReference type="ARBA" id="ARBA00022989"/>
    </source>
</evidence>
<dbReference type="FunFam" id="3.30.1370.10:FF:000024">
    <property type="entry name" value="Branchpoint-bridging protein-like protein"/>
    <property type="match status" value="1"/>
</dbReference>
<evidence type="ECO:0000256" key="1">
    <source>
        <dbReference type="ARBA" id="ARBA00004123"/>
    </source>
</evidence>
<feature type="transmembrane region" description="Helical" evidence="29">
    <location>
        <begin position="1014"/>
        <end position="1035"/>
    </location>
</feature>
<keyword evidence="18" id="KW-0508">mRNA splicing</keyword>
<dbReference type="Gene3D" id="1.20.1720.10">
    <property type="entry name" value="Multidrug resistance protein D"/>
    <property type="match status" value="1"/>
</dbReference>
<evidence type="ECO:0000256" key="26">
    <source>
        <dbReference type="PROSITE-ProRule" id="PRU00117"/>
    </source>
</evidence>
<feature type="transmembrane region" description="Helical" evidence="29">
    <location>
        <begin position="409"/>
        <end position="428"/>
    </location>
</feature>
<dbReference type="PROSITE" id="PS50084">
    <property type="entry name" value="KH_TYPE_1"/>
    <property type="match status" value="1"/>
</dbReference>
<dbReference type="InterPro" id="IPR047086">
    <property type="entry name" value="SF1-HH_sf"/>
</dbReference>
<evidence type="ECO:0000256" key="23">
    <source>
        <dbReference type="ARBA" id="ARBA00069956"/>
    </source>
</evidence>
<dbReference type="FunFam" id="1.20.1250.20:FF:000196">
    <property type="entry name" value="MFS toxin efflux pump (AflT)"/>
    <property type="match status" value="1"/>
</dbReference>
<evidence type="ECO:0000256" key="14">
    <source>
        <dbReference type="ARBA" id="ARBA00022884"/>
    </source>
</evidence>
<dbReference type="FunFam" id="1.20.1720.10:FF:000014">
    <property type="entry name" value="MFS drug transporter, putative"/>
    <property type="match status" value="1"/>
</dbReference>
<evidence type="ECO:0000256" key="20">
    <source>
        <dbReference type="ARBA" id="ARBA00037968"/>
    </source>
</evidence>
<dbReference type="Proteomes" id="UP000567885">
    <property type="component" value="Unassembled WGS sequence"/>
</dbReference>
<comment type="caution">
    <text evidence="32">The sequence shown here is derived from an EMBL/GenBank/DDBJ whole genome shotgun (WGS) entry which is preliminary data.</text>
</comment>
<feature type="transmembrane region" description="Helical" evidence="29">
    <location>
        <begin position="383"/>
        <end position="402"/>
    </location>
</feature>
<evidence type="ECO:0000256" key="13">
    <source>
        <dbReference type="ARBA" id="ARBA00022833"/>
    </source>
</evidence>
<keyword evidence="15 29" id="KW-1133">Transmembrane helix</keyword>
<feature type="region of interest" description="Disordered" evidence="28">
    <location>
        <begin position="1"/>
        <end position="49"/>
    </location>
</feature>
<dbReference type="GO" id="GO:0003723">
    <property type="term" value="F:RNA binding"/>
    <property type="evidence" value="ECO:0007669"/>
    <property type="project" value="UniProtKB-UniRule"/>
</dbReference>
<evidence type="ECO:0000256" key="7">
    <source>
        <dbReference type="ARBA" id="ARBA00022664"/>
    </source>
</evidence>
<dbReference type="InterPro" id="IPR020846">
    <property type="entry name" value="MFS_dom"/>
</dbReference>
<evidence type="ECO:0000256" key="19">
    <source>
        <dbReference type="ARBA" id="ARBA00023242"/>
    </source>
</evidence>
<feature type="transmembrane region" description="Helical" evidence="29">
    <location>
        <begin position="697"/>
        <end position="715"/>
    </location>
</feature>
<feature type="transmembrane region" description="Helical" evidence="29">
    <location>
        <begin position="819"/>
        <end position="839"/>
    </location>
</feature>
<dbReference type="Pfam" id="PF22675">
    <property type="entry name" value="KH-I_KHDC4-BBP"/>
    <property type="match status" value="1"/>
</dbReference>
<evidence type="ECO:0000313" key="33">
    <source>
        <dbReference type="Proteomes" id="UP000567885"/>
    </source>
</evidence>
<evidence type="ECO:0000256" key="9">
    <source>
        <dbReference type="ARBA" id="ARBA00022723"/>
    </source>
</evidence>
<evidence type="ECO:0000256" key="4">
    <source>
        <dbReference type="ARBA" id="ARBA00010382"/>
    </source>
</evidence>